<sequence>MEDAVLDWPVEPDDNRGTALWRAADIAAATGGKLGGGDFAVSGCAFDSREVMEGDLFIALKGENADGHRFVDGAFLKGAAGALVEQAVAHPHVLVADTMAGLEALARAARARLDPAARVIGVTGSAGKTGVKEALFAALDRSSRGRAHRSVKSYNNHVGVPLSLARMPARTRFGVFEMGMNHAGELSALTRLVRPHVAIVTTIAPAHIGHFSGEAAIAEAKAEIFEGLEPGGVAIVPADSPHCALLVAHAQRHAGLVITFGTAEHADVRLVDALPTVTGGTLVTAEFSARTGAARKLCYTVAQPGAHWAANSLAVMAAVAAVGGDLGAAGLALAEMAGLPGRGARHAIAASGGDGSGKALLIDESYNANPASMSATIAALGATPARRRVAVLGAMRELGEGEAAYHAALAEPIAAAGIDRVVLVGAEMAALADALGKNAQGALAAGFDMVHVATAAEAAECLAAAGPQGGDAILVKGSNSVGLGALVKALIARNGESADTNGGHGATREN</sequence>
<keyword evidence="4 10" id="KW-0547">Nucleotide-binding</keyword>
<evidence type="ECO:0000313" key="16">
    <source>
        <dbReference type="Proteomes" id="UP000004728"/>
    </source>
</evidence>
<dbReference type="GO" id="GO:0051301">
    <property type="term" value="P:cell division"/>
    <property type="evidence" value="ECO:0007669"/>
    <property type="project" value="UniProtKB-KW"/>
</dbReference>
<feature type="domain" description="Mur ligase N-terminal catalytic" evidence="12">
    <location>
        <begin position="42"/>
        <end position="88"/>
    </location>
</feature>
<dbReference type="GO" id="GO:0008360">
    <property type="term" value="P:regulation of cell shape"/>
    <property type="evidence" value="ECO:0007669"/>
    <property type="project" value="UniProtKB-KW"/>
</dbReference>
<dbReference type="Pfam" id="PF01225">
    <property type="entry name" value="Mur_ligase"/>
    <property type="match status" value="1"/>
</dbReference>
<dbReference type="InterPro" id="IPR036565">
    <property type="entry name" value="Mur-like_cat_sf"/>
</dbReference>
<dbReference type="PANTHER" id="PTHR43024">
    <property type="entry name" value="UDP-N-ACETYLMURAMOYL-TRIPEPTIDE--D-ALANYL-D-ALANINE LIGASE"/>
    <property type="match status" value="1"/>
</dbReference>
<dbReference type="GO" id="GO:0005737">
    <property type="term" value="C:cytoplasm"/>
    <property type="evidence" value="ECO:0007669"/>
    <property type="project" value="UniProtKB-SubCell"/>
</dbReference>
<name>F1ZD56_9SPHN</name>
<comment type="caution">
    <text evidence="15">The sequence shown here is derived from an EMBL/GenBank/DDBJ whole genome shotgun (WGS) entry which is preliminary data.</text>
</comment>
<dbReference type="InterPro" id="IPR013221">
    <property type="entry name" value="Mur_ligase_cen"/>
</dbReference>
<dbReference type="eggNOG" id="COG0770">
    <property type="taxonomic scope" value="Bacteria"/>
</dbReference>
<evidence type="ECO:0000256" key="9">
    <source>
        <dbReference type="ARBA" id="ARBA00023316"/>
    </source>
</evidence>
<dbReference type="GO" id="GO:0071555">
    <property type="term" value="P:cell wall organization"/>
    <property type="evidence" value="ECO:0007669"/>
    <property type="project" value="UniProtKB-KW"/>
</dbReference>
<dbReference type="Pfam" id="PF08245">
    <property type="entry name" value="Mur_ligase_M"/>
    <property type="match status" value="1"/>
</dbReference>
<dbReference type="GO" id="GO:0047480">
    <property type="term" value="F:UDP-N-acetylmuramoyl-tripeptide-D-alanyl-D-alanine ligase activity"/>
    <property type="evidence" value="ECO:0007669"/>
    <property type="project" value="UniProtKB-UniRule"/>
</dbReference>
<dbReference type="InterPro" id="IPR051046">
    <property type="entry name" value="MurCDEF_CellWall_CoF430Synth"/>
</dbReference>
<keyword evidence="2 10" id="KW-0436">Ligase</keyword>
<proteinExistence type="inferred from homology"/>
<dbReference type="InParanoid" id="F1ZD56"/>
<comment type="function">
    <text evidence="10 11">Involved in cell wall formation. Catalyzes the final step in the synthesis of UDP-N-acetylmuramoyl-pentapeptide, the precursor of murein.</text>
</comment>
<evidence type="ECO:0000256" key="7">
    <source>
        <dbReference type="ARBA" id="ARBA00022984"/>
    </source>
</evidence>
<comment type="subcellular location">
    <subcellularLocation>
        <location evidence="10 11">Cytoplasm</location>
    </subcellularLocation>
</comment>
<dbReference type="GO" id="GO:0009252">
    <property type="term" value="P:peptidoglycan biosynthetic process"/>
    <property type="evidence" value="ECO:0007669"/>
    <property type="project" value="UniProtKB-UniRule"/>
</dbReference>
<dbReference type="GO" id="GO:0008766">
    <property type="term" value="F:UDP-N-acetylmuramoylalanyl-D-glutamyl-2,6-diaminopimelate-D-alanyl-D-alanine ligase activity"/>
    <property type="evidence" value="ECO:0007669"/>
    <property type="project" value="RHEA"/>
</dbReference>
<comment type="similarity">
    <text evidence="10">Belongs to the MurCDEF family. MurF subfamily.</text>
</comment>
<dbReference type="HAMAP" id="MF_02019">
    <property type="entry name" value="MurF"/>
    <property type="match status" value="1"/>
</dbReference>
<comment type="caution">
    <text evidence="10">Lacks conserved residue(s) required for the propagation of feature annotation.</text>
</comment>
<evidence type="ECO:0000313" key="15">
    <source>
        <dbReference type="EMBL" id="EGD57349.1"/>
    </source>
</evidence>
<protein>
    <recommendedName>
        <fullName evidence="10 11">UDP-N-acetylmuramoyl-tripeptide--D-alanyl-D-alanine ligase</fullName>
        <ecNumber evidence="10 11">6.3.2.10</ecNumber>
    </recommendedName>
    <alternativeName>
        <fullName evidence="10">D-alanyl-D-alanine-adding enzyme</fullName>
    </alternativeName>
</protein>
<dbReference type="InterPro" id="IPR005863">
    <property type="entry name" value="UDP-N-AcMur_synth"/>
</dbReference>
<evidence type="ECO:0000256" key="3">
    <source>
        <dbReference type="ARBA" id="ARBA00022618"/>
    </source>
</evidence>
<dbReference type="FunCoup" id="F1ZD56">
    <property type="interactions" value="408"/>
</dbReference>
<keyword evidence="6 10" id="KW-0133">Cell shape</keyword>
<dbReference type="InterPro" id="IPR000713">
    <property type="entry name" value="Mur_ligase_N"/>
</dbReference>
<dbReference type="Gene3D" id="3.40.1190.10">
    <property type="entry name" value="Mur-like, catalytic domain"/>
    <property type="match status" value="1"/>
</dbReference>
<dbReference type="SUPFAM" id="SSF53244">
    <property type="entry name" value="MurD-like peptide ligases, peptide-binding domain"/>
    <property type="match status" value="1"/>
</dbReference>
<evidence type="ECO:0000256" key="4">
    <source>
        <dbReference type="ARBA" id="ARBA00022741"/>
    </source>
</evidence>
<evidence type="ECO:0000256" key="6">
    <source>
        <dbReference type="ARBA" id="ARBA00022960"/>
    </source>
</evidence>
<dbReference type="EMBL" id="AEWJ01000065">
    <property type="protein sequence ID" value="EGD57349.1"/>
    <property type="molecule type" value="Genomic_DNA"/>
</dbReference>
<keyword evidence="8 10" id="KW-0131">Cell cycle</keyword>
<accession>F1ZD56</accession>
<dbReference type="InterPro" id="IPR004101">
    <property type="entry name" value="Mur_ligase_C"/>
</dbReference>
<comment type="catalytic activity">
    <reaction evidence="10 11">
        <text>D-alanyl-D-alanine + UDP-N-acetyl-alpha-D-muramoyl-L-alanyl-gamma-D-glutamyl-meso-2,6-diaminopimelate + ATP = UDP-N-acetyl-alpha-D-muramoyl-L-alanyl-gamma-D-glutamyl-meso-2,6-diaminopimeloyl-D-alanyl-D-alanine + ADP + phosphate + H(+)</text>
        <dbReference type="Rhea" id="RHEA:28374"/>
        <dbReference type="ChEBI" id="CHEBI:15378"/>
        <dbReference type="ChEBI" id="CHEBI:30616"/>
        <dbReference type="ChEBI" id="CHEBI:43474"/>
        <dbReference type="ChEBI" id="CHEBI:57822"/>
        <dbReference type="ChEBI" id="CHEBI:61386"/>
        <dbReference type="ChEBI" id="CHEBI:83905"/>
        <dbReference type="ChEBI" id="CHEBI:456216"/>
        <dbReference type="EC" id="6.3.2.10"/>
    </reaction>
</comment>
<dbReference type="SUPFAM" id="SSF63418">
    <property type="entry name" value="MurE/MurF N-terminal domain"/>
    <property type="match status" value="1"/>
</dbReference>
<evidence type="ECO:0000256" key="2">
    <source>
        <dbReference type="ARBA" id="ARBA00022598"/>
    </source>
</evidence>
<dbReference type="Gene3D" id="3.90.190.20">
    <property type="entry name" value="Mur ligase, C-terminal domain"/>
    <property type="match status" value="1"/>
</dbReference>
<feature type="domain" description="Mur ligase C-terminal" evidence="13">
    <location>
        <begin position="361"/>
        <end position="478"/>
    </location>
</feature>
<keyword evidence="9 10" id="KW-0961">Cell wall biogenesis/degradation</keyword>
<keyword evidence="7 10" id="KW-0573">Peptidoglycan synthesis</keyword>
<dbReference type="GO" id="GO:0005524">
    <property type="term" value="F:ATP binding"/>
    <property type="evidence" value="ECO:0007669"/>
    <property type="project" value="UniProtKB-UniRule"/>
</dbReference>
<evidence type="ECO:0000259" key="14">
    <source>
        <dbReference type="Pfam" id="PF08245"/>
    </source>
</evidence>
<evidence type="ECO:0000256" key="1">
    <source>
        <dbReference type="ARBA" id="ARBA00022490"/>
    </source>
</evidence>
<dbReference type="EC" id="6.3.2.10" evidence="10 11"/>
<keyword evidence="16" id="KW-1185">Reference proteome</keyword>
<dbReference type="STRING" id="983920.Y88_3658"/>
<dbReference type="InterPro" id="IPR036615">
    <property type="entry name" value="Mur_ligase_C_dom_sf"/>
</dbReference>
<dbReference type="Pfam" id="PF02875">
    <property type="entry name" value="Mur_ligase_C"/>
    <property type="match status" value="1"/>
</dbReference>
<dbReference type="InterPro" id="IPR035911">
    <property type="entry name" value="MurE/MurF_N"/>
</dbReference>
<dbReference type="HOGENOM" id="CLU_031507_4_1_5"/>
<evidence type="ECO:0000256" key="5">
    <source>
        <dbReference type="ARBA" id="ARBA00022840"/>
    </source>
</evidence>
<dbReference type="UniPathway" id="UPA00219"/>
<evidence type="ECO:0000256" key="11">
    <source>
        <dbReference type="RuleBase" id="RU004136"/>
    </source>
</evidence>
<gene>
    <name evidence="10" type="primary">murF</name>
    <name evidence="15" type="ORF">Y88_3658</name>
</gene>
<dbReference type="Gene3D" id="3.40.1390.10">
    <property type="entry name" value="MurE/MurF, N-terminal domain"/>
    <property type="match status" value="1"/>
</dbReference>
<dbReference type="Proteomes" id="UP000004728">
    <property type="component" value="Unassembled WGS sequence"/>
</dbReference>
<evidence type="ECO:0000259" key="12">
    <source>
        <dbReference type="Pfam" id="PF01225"/>
    </source>
</evidence>
<evidence type="ECO:0000256" key="10">
    <source>
        <dbReference type="HAMAP-Rule" id="MF_02019"/>
    </source>
</evidence>
<evidence type="ECO:0000259" key="13">
    <source>
        <dbReference type="Pfam" id="PF02875"/>
    </source>
</evidence>
<keyword evidence="1 10" id="KW-0963">Cytoplasm</keyword>
<dbReference type="SUPFAM" id="SSF53623">
    <property type="entry name" value="MurD-like peptide ligases, catalytic domain"/>
    <property type="match status" value="1"/>
</dbReference>
<feature type="domain" description="Mur ligase central" evidence="14">
    <location>
        <begin position="122"/>
        <end position="319"/>
    </location>
</feature>
<comment type="pathway">
    <text evidence="10 11">Cell wall biogenesis; peptidoglycan biosynthesis.</text>
</comment>
<keyword evidence="3 10" id="KW-0132">Cell division</keyword>
<dbReference type="AlphaFoldDB" id="F1ZD56"/>
<reference evidence="15 16" key="1">
    <citation type="journal article" date="2012" name="J. Bacteriol.">
        <title>Draft Genome Sequence of Novosphingobium nitrogenifigens Y88T.</title>
        <authorList>
            <person name="Strabala T.J."/>
            <person name="Macdonald L."/>
            <person name="Liu V."/>
            <person name="Smit A.M."/>
        </authorList>
    </citation>
    <scope>NUCLEOTIDE SEQUENCE [LARGE SCALE GENOMIC DNA]</scope>
    <source>
        <strain evidence="15 16">DSM 19370</strain>
    </source>
</reference>
<organism evidence="15 16">
    <name type="scientific">Novosphingobium nitrogenifigens DSM 19370</name>
    <dbReference type="NCBI Taxonomy" id="983920"/>
    <lineage>
        <taxon>Bacteria</taxon>
        <taxon>Pseudomonadati</taxon>
        <taxon>Pseudomonadota</taxon>
        <taxon>Alphaproteobacteria</taxon>
        <taxon>Sphingomonadales</taxon>
        <taxon>Sphingomonadaceae</taxon>
        <taxon>Novosphingobium</taxon>
    </lineage>
</organism>
<dbReference type="NCBIfam" id="TIGR01143">
    <property type="entry name" value="murF"/>
    <property type="match status" value="1"/>
</dbReference>
<keyword evidence="5 10" id="KW-0067">ATP-binding</keyword>
<dbReference type="PANTHER" id="PTHR43024:SF1">
    <property type="entry name" value="UDP-N-ACETYLMURAMOYL-TRIPEPTIDE--D-ALANYL-D-ALANINE LIGASE"/>
    <property type="match status" value="1"/>
</dbReference>
<evidence type="ECO:0000256" key="8">
    <source>
        <dbReference type="ARBA" id="ARBA00023306"/>
    </source>
</evidence>